<dbReference type="AlphaFoldDB" id="A0A836CZS8"/>
<name>A0A836CZS8_SHEEP</name>
<evidence type="ECO:0000313" key="2">
    <source>
        <dbReference type="EMBL" id="KAG5203846.1"/>
    </source>
</evidence>
<feature type="transmembrane region" description="Helical" evidence="1">
    <location>
        <begin position="114"/>
        <end position="134"/>
    </location>
</feature>
<evidence type="ECO:0000313" key="3">
    <source>
        <dbReference type="Proteomes" id="UP000664991"/>
    </source>
</evidence>
<comment type="caution">
    <text evidence="2">The sequence shown here is derived from an EMBL/GenBank/DDBJ whole genome shotgun (WGS) entry which is preliminary data.</text>
</comment>
<accession>A0A836CZS8</accession>
<proteinExistence type="predicted"/>
<feature type="non-terminal residue" evidence="2">
    <location>
        <position position="1"/>
    </location>
</feature>
<organism evidence="2 3">
    <name type="scientific">Ovis aries</name>
    <name type="common">Sheep</name>
    <dbReference type="NCBI Taxonomy" id="9940"/>
    <lineage>
        <taxon>Eukaryota</taxon>
        <taxon>Metazoa</taxon>
        <taxon>Chordata</taxon>
        <taxon>Craniata</taxon>
        <taxon>Vertebrata</taxon>
        <taxon>Euteleostomi</taxon>
        <taxon>Mammalia</taxon>
        <taxon>Eutheria</taxon>
        <taxon>Laurasiatheria</taxon>
        <taxon>Artiodactyla</taxon>
        <taxon>Ruminantia</taxon>
        <taxon>Pecora</taxon>
        <taxon>Bovidae</taxon>
        <taxon>Caprinae</taxon>
        <taxon>Ovis</taxon>
    </lineage>
</organism>
<dbReference type="Proteomes" id="UP000664991">
    <property type="component" value="Unassembled WGS sequence"/>
</dbReference>
<evidence type="ECO:0000256" key="1">
    <source>
        <dbReference type="SAM" id="Phobius"/>
    </source>
</evidence>
<gene>
    <name evidence="2" type="ORF">JEQ12_003429</name>
</gene>
<reference evidence="2 3" key="1">
    <citation type="submission" date="2020-12" db="EMBL/GenBank/DDBJ databases">
        <title>De novo assembly of Tibetan sheep genome.</title>
        <authorList>
            <person name="Li X."/>
        </authorList>
    </citation>
    <scope>NUCLEOTIDE SEQUENCE [LARGE SCALE GENOMIC DNA]</scope>
    <source>
        <tissue evidence="2">Heart</tissue>
    </source>
</reference>
<keyword evidence="1" id="KW-1133">Transmembrane helix</keyword>
<feature type="transmembrane region" description="Helical" evidence="1">
    <location>
        <begin position="43"/>
        <end position="61"/>
    </location>
</feature>
<sequence>MHCWLELSYADRVFCKSFPDLCRSFPPECIAFISFFQTGNHLLTLRALGLLGGLALPWLALRVVSYLHISILNEPTSCIKSIHQLIKLKSKKKTSITWSECTEFLLFQRRVSRLTVYTQSIFCYTLLNLFIYRVQMKEFQDQKNKKANYYGPDQIRYEDQ</sequence>
<dbReference type="EMBL" id="JAEMGP010000011">
    <property type="protein sequence ID" value="KAG5203846.1"/>
    <property type="molecule type" value="Genomic_DNA"/>
</dbReference>
<keyword evidence="1" id="KW-0472">Membrane</keyword>
<protein>
    <submittedName>
        <fullName evidence="2">Uncharacterized protein</fullName>
    </submittedName>
</protein>
<keyword evidence="1" id="KW-0812">Transmembrane</keyword>